<protein>
    <submittedName>
        <fullName evidence="2">Twin-arginine translocation signal domain-containing protein</fullName>
    </submittedName>
</protein>
<sequence length="65" mass="7191">MSSNTSRRTFVKALAAGGLLAGFGLWRTPVWAITSLASRMYWRATTSTCPLVKWALTSRVRHVPP</sequence>
<dbReference type="AlphaFoldDB" id="A0A6I5RUX5"/>
<comment type="caution">
    <text evidence="2">The sequence shown here is derived from an EMBL/GenBank/DDBJ whole genome shotgun (WGS) entry which is preliminary data.</text>
</comment>
<evidence type="ECO:0000313" key="2">
    <source>
        <dbReference type="EMBL" id="NES11545.1"/>
    </source>
</evidence>
<dbReference type="InterPro" id="IPR019546">
    <property type="entry name" value="TAT_signal_bac_arc"/>
</dbReference>
<accession>A0A6I5RUX5</accession>
<dbReference type="PROSITE" id="PS51318">
    <property type="entry name" value="TAT"/>
    <property type="match status" value="1"/>
</dbReference>
<dbReference type="EMBL" id="JAAHBT010000269">
    <property type="protein sequence ID" value="NES11545.1"/>
    <property type="molecule type" value="Genomic_DNA"/>
</dbReference>
<dbReference type="NCBIfam" id="TIGR01409">
    <property type="entry name" value="TAT_signal_seq"/>
    <property type="match status" value="1"/>
</dbReference>
<reference evidence="2 3" key="1">
    <citation type="submission" date="2020-02" db="EMBL/GenBank/DDBJ databases">
        <title>Broccoli isolated Pseudomonas sp.</title>
        <authorList>
            <person name="Fujikawa T."/>
            <person name="Sawada H."/>
        </authorList>
    </citation>
    <scope>NUCLEOTIDE SEQUENCE [LARGE SCALE GENOMIC DNA]</scope>
    <source>
        <strain evidence="2 3">JCM 32154</strain>
    </source>
</reference>
<evidence type="ECO:0000256" key="1">
    <source>
        <dbReference type="ARBA" id="ARBA00022729"/>
    </source>
</evidence>
<keyword evidence="3" id="KW-1185">Reference proteome</keyword>
<dbReference type="InterPro" id="IPR006311">
    <property type="entry name" value="TAT_signal"/>
</dbReference>
<keyword evidence="1" id="KW-0732">Signal</keyword>
<evidence type="ECO:0000313" key="3">
    <source>
        <dbReference type="Proteomes" id="UP000471751"/>
    </source>
</evidence>
<dbReference type="Proteomes" id="UP000471751">
    <property type="component" value="Unassembled WGS sequence"/>
</dbReference>
<organism evidence="2 3">
    <name type="scientific">Pseudomonas laurentiana</name>
    <dbReference type="NCBI Taxonomy" id="2364649"/>
    <lineage>
        <taxon>Bacteria</taxon>
        <taxon>Pseudomonadati</taxon>
        <taxon>Pseudomonadota</taxon>
        <taxon>Gammaproteobacteria</taxon>
        <taxon>Pseudomonadales</taxon>
        <taxon>Pseudomonadaceae</taxon>
        <taxon>Pseudomonas</taxon>
    </lineage>
</organism>
<gene>
    <name evidence="2" type="ORF">G3O07_20170</name>
</gene>
<name>A0A6I5RUX5_9PSED</name>
<proteinExistence type="predicted"/>